<name>A0ABV0JSG4_9CYAN</name>
<dbReference type="SUPFAM" id="SSF50341">
    <property type="entry name" value="CheW-like"/>
    <property type="match status" value="1"/>
</dbReference>
<evidence type="ECO:0000259" key="1">
    <source>
        <dbReference type="PROSITE" id="PS50851"/>
    </source>
</evidence>
<dbReference type="InterPro" id="IPR036061">
    <property type="entry name" value="CheW-like_dom_sf"/>
</dbReference>
<reference evidence="2 3" key="1">
    <citation type="submission" date="2022-04" db="EMBL/GenBank/DDBJ databases">
        <title>Positive selection, recombination, and allopatry shape intraspecific diversity of widespread and dominant cyanobacteria.</title>
        <authorList>
            <person name="Wei J."/>
            <person name="Shu W."/>
            <person name="Hu C."/>
        </authorList>
    </citation>
    <scope>NUCLEOTIDE SEQUENCE [LARGE SCALE GENOMIC DNA]</scope>
    <source>
        <strain evidence="2 3">GB2-A5</strain>
    </source>
</reference>
<organism evidence="2 3">
    <name type="scientific">Funiculus sociatus GB2-A5</name>
    <dbReference type="NCBI Taxonomy" id="2933946"/>
    <lineage>
        <taxon>Bacteria</taxon>
        <taxon>Bacillati</taxon>
        <taxon>Cyanobacteriota</taxon>
        <taxon>Cyanophyceae</taxon>
        <taxon>Coleofasciculales</taxon>
        <taxon>Coleofasciculaceae</taxon>
        <taxon>Funiculus</taxon>
    </lineage>
</organism>
<dbReference type="Pfam" id="PF01584">
    <property type="entry name" value="CheW"/>
    <property type="match status" value="1"/>
</dbReference>
<proteinExistence type="predicted"/>
<dbReference type="PANTHER" id="PTHR22617:SF23">
    <property type="entry name" value="CHEMOTAXIS PROTEIN CHEW"/>
    <property type="match status" value="1"/>
</dbReference>
<dbReference type="Gene3D" id="2.40.50.180">
    <property type="entry name" value="CheA-289, Domain 4"/>
    <property type="match status" value="1"/>
</dbReference>
<dbReference type="InterPro" id="IPR039315">
    <property type="entry name" value="CheW"/>
</dbReference>
<dbReference type="PROSITE" id="PS50851">
    <property type="entry name" value="CHEW"/>
    <property type="match status" value="1"/>
</dbReference>
<dbReference type="InterPro" id="IPR002545">
    <property type="entry name" value="CheW-lke_dom"/>
</dbReference>
<accession>A0ABV0JSG4</accession>
<keyword evidence="3" id="KW-1185">Reference proteome</keyword>
<sequence length="195" mass="21839">MESELLPTNTTLAELSKTHIPGHTAVVGQQFLRFHLLPDTTALLPVHQMTEVLTIPINQIVPIPHLPAWIMGVYNWRGEILWMVDLGRLVGLTPLYQHAISRSTYTVIVIHSAQQVLVKQRIGTQITGRKMLGLVVNQVEDMEWCDPNLIQSPLQSAVTLELLPFLRGYWIKSTGEMLVVLDSESVFAGMPNQKG</sequence>
<protein>
    <submittedName>
        <fullName evidence="2">Chemotaxis protein CheW</fullName>
    </submittedName>
</protein>
<feature type="domain" description="CheW-like" evidence="1">
    <location>
        <begin position="28"/>
        <end position="192"/>
    </location>
</feature>
<dbReference type="Proteomes" id="UP001442494">
    <property type="component" value="Unassembled WGS sequence"/>
</dbReference>
<comment type="caution">
    <text evidence="2">The sequence shown here is derived from an EMBL/GenBank/DDBJ whole genome shotgun (WGS) entry which is preliminary data.</text>
</comment>
<gene>
    <name evidence="2" type="ORF">NDI37_18215</name>
</gene>
<dbReference type="RefSeq" id="WP_190422748.1">
    <property type="nucleotide sequence ID" value="NZ_JAMPKK010000043.1"/>
</dbReference>
<dbReference type="SMART" id="SM00260">
    <property type="entry name" value="CheW"/>
    <property type="match status" value="1"/>
</dbReference>
<dbReference type="PANTHER" id="PTHR22617">
    <property type="entry name" value="CHEMOTAXIS SENSOR HISTIDINE KINASE-RELATED"/>
    <property type="match status" value="1"/>
</dbReference>
<evidence type="ECO:0000313" key="2">
    <source>
        <dbReference type="EMBL" id="MEP0866395.1"/>
    </source>
</evidence>
<evidence type="ECO:0000313" key="3">
    <source>
        <dbReference type="Proteomes" id="UP001442494"/>
    </source>
</evidence>
<dbReference type="EMBL" id="JAMPKK010000043">
    <property type="protein sequence ID" value="MEP0866395.1"/>
    <property type="molecule type" value="Genomic_DNA"/>
</dbReference>